<dbReference type="Proteomes" id="UP000324222">
    <property type="component" value="Unassembled WGS sequence"/>
</dbReference>
<dbReference type="AlphaFoldDB" id="A0A5B7J145"/>
<gene>
    <name evidence="2" type="ORF">E2C01_081010</name>
</gene>
<proteinExistence type="predicted"/>
<feature type="compositionally biased region" description="Pro residues" evidence="1">
    <location>
        <begin position="19"/>
        <end position="28"/>
    </location>
</feature>
<accession>A0A5B7J145</accession>
<protein>
    <submittedName>
        <fullName evidence="2">Uncharacterized protein</fullName>
    </submittedName>
</protein>
<feature type="compositionally biased region" description="Basic residues" evidence="1">
    <location>
        <begin position="1"/>
        <end position="10"/>
    </location>
</feature>
<name>A0A5B7J145_PORTR</name>
<evidence type="ECO:0000256" key="1">
    <source>
        <dbReference type="SAM" id="MobiDB-lite"/>
    </source>
</evidence>
<reference evidence="2 3" key="1">
    <citation type="submission" date="2019-05" db="EMBL/GenBank/DDBJ databases">
        <title>Another draft genome of Portunus trituberculatus and its Hox gene families provides insights of decapod evolution.</title>
        <authorList>
            <person name="Jeong J.-H."/>
            <person name="Song I."/>
            <person name="Kim S."/>
            <person name="Choi T."/>
            <person name="Kim D."/>
            <person name="Ryu S."/>
            <person name="Kim W."/>
        </authorList>
    </citation>
    <scope>NUCLEOTIDE SEQUENCE [LARGE SCALE GENOMIC DNA]</scope>
    <source>
        <tissue evidence="2">Muscle</tissue>
    </source>
</reference>
<comment type="caution">
    <text evidence="2">The sequence shown here is derived from an EMBL/GenBank/DDBJ whole genome shotgun (WGS) entry which is preliminary data.</text>
</comment>
<organism evidence="2 3">
    <name type="scientific">Portunus trituberculatus</name>
    <name type="common">Swimming crab</name>
    <name type="synonym">Neptunus trituberculatus</name>
    <dbReference type="NCBI Taxonomy" id="210409"/>
    <lineage>
        <taxon>Eukaryota</taxon>
        <taxon>Metazoa</taxon>
        <taxon>Ecdysozoa</taxon>
        <taxon>Arthropoda</taxon>
        <taxon>Crustacea</taxon>
        <taxon>Multicrustacea</taxon>
        <taxon>Malacostraca</taxon>
        <taxon>Eumalacostraca</taxon>
        <taxon>Eucarida</taxon>
        <taxon>Decapoda</taxon>
        <taxon>Pleocyemata</taxon>
        <taxon>Brachyura</taxon>
        <taxon>Eubrachyura</taxon>
        <taxon>Portunoidea</taxon>
        <taxon>Portunidae</taxon>
        <taxon>Portuninae</taxon>
        <taxon>Portunus</taxon>
    </lineage>
</organism>
<keyword evidence="3" id="KW-1185">Reference proteome</keyword>
<sequence>MIPSHSKPRRNLPATAICPPSPSLPLSPPALLSH</sequence>
<evidence type="ECO:0000313" key="2">
    <source>
        <dbReference type="EMBL" id="MPC86194.1"/>
    </source>
</evidence>
<evidence type="ECO:0000313" key="3">
    <source>
        <dbReference type="Proteomes" id="UP000324222"/>
    </source>
</evidence>
<dbReference type="EMBL" id="VSRR010070746">
    <property type="protein sequence ID" value="MPC86194.1"/>
    <property type="molecule type" value="Genomic_DNA"/>
</dbReference>
<feature type="region of interest" description="Disordered" evidence="1">
    <location>
        <begin position="1"/>
        <end position="34"/>
    </location>
</feature>